<comment type="caution">
    <text evidence="2">The sequence shown here is derived from an EMBL/GenBank/DDBJ whole genome shotgun (WGS) entry which is preliminary data.</text>
</comment>
<feature type="domain" description="DUF4440" evidence="1">
    <location>
        <begin position="12"/>
        <end position="117"/>
    </location>
</feature>
<keyword evidence="3" id="KW-1185">Reference proteome</keyword>
<dbReference type="Gene3D" id="3.10.450.50">
    <property type="match status" value="1"/>
</dbReference>
<dbReference type="RefSeq" id="WP_135944828.1">
    <property type="nucleotide sequence ID" value="NZ_BMEI01000002.1"/>
</dbReference>
<proteinExistence type="predicted"/>
<dbReference type="OrthoDB" id="7631910at2"/>
<dbReference type="InterPro" id="IPR027843">
    <property type="entry name" value="DUF4440"/>
</dbReference>
<dbReference type="EMBL" id="SRXV01000002">
    <property type="protein sequence ID" value="TGY93111.1"/>
    <property type="molecule type" value="Genomic_DNA"/>
</dbReference>
<gene>
    <name evidence="2" type="ORF">E5162_08595</name>
</gene>
<organism evidence="2 3">
    <name type="scientific">Marinicauda pacifica</name>
    <dbReference type="NCBI Taxonomy" id="1133559"/>
    <lineage>
        <taxon>Bacteria</taxon>
        <taxon>Pseudomonadati</taxon>
        <taxon>Pseudomonadota</taxon>
        <taxon>Alphaproteobacteria</taxon>
        <taxon>Maricaulales</taxon>
        <taxon>Maricaulaceae</taxon>
        <taxon>Marinicauda</taxon>
    </lineage>
</organism>
<dbReference type="Proteomes" id="UP000305451">
    <property type="component" value="Unassembled WGS sequence"/>
</dbReference>
<dbReference type="InterPro" id="IPR032710">
    <property type="entry name" value="NTF2-like_dom_sf"/>
</dbReference>
<reference evidence="2 3" key="1">
    <citation type="journal article" date="2013" name="Int. J. Syst. Evol. Microbiol.">
        <title>Marinicauda pacifica gen. nov., sp. nov., a prosthecate alphaproteobacterium of the family Hyphomonadaceae isolated from deep seawater.</title>
        <authorList>
            <person name="Zhang X.Y."/>
            <person name="Li G.W."/>
            <person name="Wang C.S."/>
            <person name="Zhang Y.J."/>
            <person name="Xu X.W."/>
            <person name="Li H."/>
            <person name="Liu A."/>
            <person name="Liu C."/>
            <person name="Xie B.B."/>
            <person name="Qin Q.L."/>
            <person name="Xu Z."/>
            <person name="Chen X.L."/>
            <person name="Zhou B.C."/>
            <person name="Zhang Y.Z."/>
        </authorList>
    </citation>
    <scope>NUCLEOTIDE SEQUENCE [LARGE SCALE GENOMIC DNA]</scope>
    <source>
        <strain evidence="2 3">P-1 km-3</strain>
    </source>
</reference>
<sequence length="126" mass="14332">MMTISQQDSQLIEDLEASWLRLEMENRHAELTGLLAPGFVLFPPDNESVTGAAAIQALSPPFPIRRVELSDRKIDGGRYHAWKTARFRTVFDREGEDLTIHGHHLWVLTKSADSWRVTALSYQIDS</sequence>
<name>A0A4S2HBR8_9PROT</name>
<protein>
    <submittedName>
        <fullName evidence="2">Nuclear transport factor 2 family protein</fullName>
    </submittedName>
</protein>
<evidence type="ECO:0000313" key="2">
    <source>
        <dbReference type="EMBL" id="TGY93111.1"/>
    </source>
</evidence>
<dbReference type="SUPFAM" id="SSF54427">
    <property type="entry name" value="NTF2-like"/>
    <property type="match status" value="1"/>
</dbReference>
<evidence type="ECO:0000259" key="1">
    <source>
        <dbReference type="Pfam" id="PF14534"/>
    </source>
</evidence>
<evidence type="ECO:0000313" key="3">
    <source>
        <dbReference type="Proteomes" id="UP000305451"/>
    </source>
</evidence>
<accession>A0A4S2HBR8</accession>
<dbReference type="Pfam" id="PF14534">
    <property type="entry name" value="DUF4440"/>
    <property type="match status" value="1"/>
</dbReference>
<dbReference type="AlphaFoldDB" id="A0A4S2HBR8"/>